<evidence type="ECO:0000256" key="2">
    <source>
        <dbReference type="SAM" id="Phobius"/>
    </source>
</evidence>
<keyword evidence="2" id="KW-0472">Membrane</keyword>
<dbReference type="InterPro" id="IPR011746">
    <property type="entry name" value="Trp_synth-assoc_CHP"/>
</dbReference>
<accession>A0A2W5CWW2</accession>
<dbReference type="AlphaFoldDB" id="A0A2W5CWW2"/>
<sequence length="218" mass="22589">MARRIGPILMLVGVIVLWLSSRMTWVKAAVEDDKAGSSVAELSGSLWSLELTALTVVILAGSVAALAVRRTARRIVSGLTALAAAGVAWRPLTLFTAGPAAERAQELLQGGTNDTSVDATSISDWASVLSADTQAAGPAVALVGAAVALFGAVMVASNPGTDKPRTSKYETPAVRQERLHEDLENSQDSGRVMWDALDADIDPTDTAAPRTDGPAGRA</sequence>
<organism evidence="3 4">
    <name type="scientific">Corynebacterium urealyticum</name>
    <dbReference type="NCBI Taxonomy" id="43771"/>
    <lineage>
        <taxon>Bacteria</taxon>
        <taxon>Bacillati</taxon>
        <taxon>Actinomycetota</taxon>
        <taxon>Actinomycetes</taxon>
        <taxon>Mycobacteriales</taxon>
        <taxon>Corynebacteriaceae</taxon>
        <taxon>Corynebacterium</taxon>
    </lineage>
</organism>
<gene>
    <name evidence="3" type="ORF">DI609_08370</name>
</gene>
<reference evidence="3 4" key="1">
    <citation type="submission" date="2017-11" db="EMBL/GenBank/DDBJ databases">
        <title>Infants hospitalized years apart are colonized by the same room-sourced microbial strains.</title>
        <authorList>
            <person name="Brooks B."/>
            <person name="Olm M.R."/>
            <person name="Firek B.A."/>
            <person name="Baker R."/>
            <person name="Thomas B.C."/>
            <person name="Morowitz M.J."/>
            <person name="Banfield J.F."/>
        </authorList>
    </citation>
    <scope>NUCLEOTIDE SEQUENCE [LARGE SCALE GENOMIC DNA]</scope>
    <source>
        <strain evidence="3">S2_012_000_R3_87</strain>
    </source>
</reference>
<evidence type="ECO:0000313" key="4">
    <source>
        <dbReference type="Proteomes" id="UP000249451"/>
    </source>
</evidence>
<proteinExistence type="predicted"/>
<dbReference type="Proteomes" id="UP000249451">
    <property type="component" value="Unassembled WGS sequence"/>
</dbReference>
<dbReference type="Pfam" id="PF09534">
    <property type="entry name" value="Trp_oprn_chp"/>
    <property type="match status" value="1"/>
</dbReference>
<feature type="compositionally biased region" description="Low complexity" evidence="1">
    <location>
        <begin position="204"/>
        <end position="218"/>
    </location>
</feature>
<comment type="caution">
    <text evidence="3">The sequence shown here is derived from an EMBL/GenBank/DDBJ whole genome shotgun (WGS) entry which is preliminary data.</text>
</comment>
<evidence type="ECO:0000256" key="1">
    <source>
        <dbReference type="SAM" id="MobiDB-lite"/>
    </source>
</evidence>
<keyword evidence="2" id="KW-1133">Transmembrane helix</keyword>
<name>A0A2W5CWW2_9CORY</name>
<dbReference type="InterPro" id="IPR019051">
    <property type="entry name" value="Trp_biosyn_TM_oprn/chp"/>
</dbReference>
<evidence type="ECO:0000313" key="3">
    <source>
        <dbReference type="EMBL" id="PZO99405.1"/>
    </source>
</evidence>
<feature type="transmembrane region" description="Helical" evidence="2">
    <location>
        <begin position="135"/>
        <end position="156"/>
    </location>
</feature>
<feature type="transmembrane region" description="Helical" evidence="2">
    <location>
        <begin position="75"/>
        <end position="92"/>
    </location>
</feature>
<protein>
    <submittedName>
        <fullName evidence="3">TIGR02234 family membrane protein</fullName>
    </submittedName>
</protein>
<dbReference type="EMBL" id="QFNY01000202">
    <property type="protein sequence ID" value="PZO99405.1"/>
    <property type="molecule type" value="Genomic_DNA"/>
</dbReference>
<dbReference type="NCBIfam" id="TIGR02234">
    <property type="entry name" value="trp_oprn_chp"/>
    <property type="match status" value="1"/>
</dbReference>
<keyword evidence="2" id="KW-0812">Transmembrane</keyword>
<feature type="transmembrane region" description="Helical" evidence="2">
    <location>
        <begin position="44"/>
        <end position="68"/>
    </location>
</feature>
<feature type="region of interest" description="Disordered" evidence="1">
    <location>
        <begin position="160"/>
        <end position="218"/>
    </location>
</feature>